<keyword evidence="3 6" id="KW-0812">Transmembrane</keyword>
<evidence type="ECO:0000256" key="2">
    <source>
        <dbReference type="ARBA" id="ARBA00022475"/>
    </source>
</evidence>
<evidence type="ECO:0000256" key="5">
    <source>
        <dbReference type="ARBA" id="ARBA00023136"/>
    </source>
</evidence>
<keyword evidence="4 6" id="KW-1133">Transmembrane helix</keyword>
<feature type="transmembrane region" description="Helical" evidence="6">
    <location>
        <begin position="12"/>
        <end position="32"/>
    </location>
</feature>
<proteinExistence type="predicted"/>
<keyword evidence="2" id="KW-1003">Cell membrane</keyword>
<dbReference type="PROSITE" id="PS50156">
    <property type="entry name" value="SSD"/>
    <property type="match status" value="2"/>
</dbReference>
<comment type="caution">
    <text evidence="8">The sequence shown here is derived from an EMBL/GenBank/DDBJ whole genome shotgun (WGS) entry which is preliminary data.</text>
</comment>
<feature type="transmembrane region" description="Helical" evidence="6">
    <location>
        <begin position="714"/>
        <end position="734"/>
    </location>
</feature>
<evidence type="ECO:0000256" key="1">
    <source>
        <dbReference type="ARBA" id="ARBA00004651"/>
    </source>
</evidence>
<reference evidence="8 9" key="1">
    <citation type="submission" date="2023-06" db="EMBL/GenBank/DDBJ databases">
        <title>Alteromonas sp. ASW11-36 isolated from intertidal sand.</title>
        <authorList>
            <person name="Li Y."/>
        </authorList>
    </citation>
    <scope>NUCLEOTIDE SEQUENCE [LARGE SCALE GENOMIC DNA]</scope>
    <source>
        <strain evidence="8 9">ASW11-36</strain>
    </source>
</reference>
<feature type="transmembrane region" description="Helical" evidence="6">
    <location>
        <begin position="358"/>
        <end position="380"/>
    </location>
</feature>
<dbReference type="RefSeq" id="WP_289365160.1">
    <property type="nucleotide sequence ID" value="NZ_JAUCBP010000007.1"/>
</dbReference>
<dbReference type="EMBL" id="JAUCBP010000007">
    <property type="protein sequence ID" value="MDM7860875.1"/>
    <property type="molecule type" value="Genomic_DNA"/>
</dbReference>
<evidence type="ECO:0000313" key="9">
    <source>
        <dbReference type="Proteomes" id="UP001234343"/>
    </source>
</evidence>
<feature type="transmembrane region" description="Helical" evidence="6">
    <location>
        <begin position="324"/>
        <end position="346"/>
    </location>
</feature>
<dbReference type="Proteomes" id="UP001234343">
    <property type="component" value="Unassembled WGS sequence"/>
</dbReference>
<feature type="transmembrane region" description="Helical" evidence="6">
    <location>
        <begin position="666"/>
        <end position="687"/>
    </location>
</feature>
<feature type="domain" description="SSD" evidence="7">
    <location>
        <begin position="252"/>
        <end position="379"/>
    </location>
</feature>
<evidence type="ECO:0000313" key="8">
    <source>
        <dbReference type="EMBL" id="MDM7860875.1"/>
    </source>
</evidence>
<keyword evidence="5 6" id="KW-0472">Membrane</keyword>
<name>A0ABT7SXF3_9ALTE</name>
<sequence>MSKINNFLEKLIFNNRGFVIGIFGLITIGLLYSASQLKLDAGFEKNIPLKHPYMQTYMKHREDFGGANNILVSVCDRSGNIFNTNFFDTLKNVHDQLFFINGVDRSLVVSLFAPSTRFTEIVEGGFAGGPVIPADFNSTSQDALDTVAANIEKAKIVGRQVSDDYSCAMVTAQLLDIDPETGEALDTLALAGELEDQLRGQYENDKISIHVIGFAKMIGDVANGAKDVLLFFAIAIVITAFMVYFFCKSGMLTFLPLLCSIIAVVWQLGLLTVLGFGLDPMSILVPFLVFAIGVSHGVQMINAVGKNVVAGMSVLDAAKDAFRVLLIPGGIALLSDTVGFMTLLVIDIGIIRELAITASMGVAVIIFTNLILLPVLMSYVNLGDKYKQKFSGKENRSNAFWNAIASCSKKTTAISIVLITALLFALGWMQSQKMKIGDLHAGAPALHEYSRYNQDTFLITDRYEITVDYISVIVETAPESCTSYEVMSAIDDFQWRMENVQGVQSTVSLASVAKVVNAGYNEGNIKWQTLPRNTQTLVQAISRVPTSSGLLNGDCSVMPVILFMADHKAETIERVVDAVKEYRTEFENENLSFKLASGPVGVMAATNEAVSAAQDPMMIYVFGAVILLCLLSFRSLRSTLSVVIPLYVVSVLAQALMTILEIGLTVSTLPVIALGVGIGVDYGIYILSTMSGRLKQGASVESAYLDALKERGSAVLFTGITLAVGVSTWVFSALKFQMDMGILLTFMFVVNMLGAIVVLPAIARLLWFNRSEACDIDNGHNG</sequence>
<dbReference type="PANTHER" id="PTHR33406:SF10">
    <property type="entry name" value="SSD DOMAIN-CONTAINING PROTEIN"/>
    <property type="match status" value="1"/>
</dbReference>
<dbReference type="InterPro" id="IPR050545">
    <property type="entry name" value="Mycobact_MmpL"/>
</dbReference>
<dbReference type="PANTHER" id="PTHR33406">
    <property type="entry name" value="MEMBRANE PROTEIN MJ1562-RELATED"/>
    <property type="match status" value="1"/>
</dbReference>
<organism evidence="8 9">
    <name type="scientific">Alteromonas arenosi</name>
    <dbReference type="NCBI Taxonomy" id="3055817"/>
    <lineage>
        <taxon>Bacteria</taxon>
        <taxon>Pseudomonadati</taxon>
        <taxon>Pseudomonadota</taxon>
        <taxon>Gammaproteobacteria</taxon>
        <taxon>Alteromonadales</taxon>
        <taxon>Alteromonadaceae</taxon>
        <taxon>Alteromonas/Salinimonas group</taxon>
        <taxon>Alteromonas</taxon>
    </lineage>
</organism>
<feature type="transmembrane region" description="Helical" evidence="6">
    <location>
        <begin position="254"/>
        <end position="277"/>
    </location>
</feature>
<dbReference type="Pfam" id="PF03176">
    <property type="entry name" value="MMPL"/>
    <property type="match status" value="2"/>
</dbReference>
<protein>
    <submittedName>
        <fullName evidence="8">MMPL family transporter</fullName>
    </submittedName>
</protein>
<dbReference type="InterPro" id="IPR000731">
    <property type="entry name" value="SSD"/>
</dbReference>
<feature type="transmembrane region" description="Helical" evidence="6">
    <location>
        <begin position="740"/>
        <end position="762"/>
    </location>
</feature>
<gene>
    <name evidence="8" type="ORF">QTP81_09735</name>
</gene>
<feature type="transmembrane region" description="Helical" evidence="6">
    <location>
        <begin position="617"/>
        <end position="633"/>
    </location>
</feature>
<evidence type="ECO:0000256" key="4">
    <source>
        <dbReference type="ARBA" id="ARBA00022989"/>
    </source>
</evidence>
<feature type="domain" description="SSD" evidence="7">
    <location>
        <begin position="636"/>
        <end position="765"/>
    </location>
</feature>
<dbReference type="InterPro" id="IPR004869">
    <property type="entry name" value="MMPL_dom"/>
</dbReference>
<accession>A0ABT7SXF3</accession>
<keyword evidence="9" id="KW-1185">Reference proteome</keyword>
<feature type="transmembrane region" description="Helical" evidence="6">
    <location>
        <begin position="228"/>
        <end position="247"/>
    </location>
</feature>
<feature type="transmembrane region" description="Helical" evidence="6">
    <location>
        <begin position="283"/>
        <end position="304"/>
    </location>
</feature>
<evidence type="ECO:0000259" key="7">
    <source>
        <dbReference type="PROSITE" id="PS50156"/>
    </source>
</evidence>
<dbReference type="Gene3D" id="1.20.1640.10">
    <property type="entry name" value="Multidrug efflux transporter AcrB transmembrane domain"/>
    <property type="match status" value="2"/>
</dbReference>
<feature type="transmembrane region" description="Helical" evidence="6">
    <location>
        <begin position="411"/>
        <end position="429"/>
    </location>
</feature>
<feature type="transmembrane region" description="Helical" evidence="6">
    <location>
        <begin position="640"/>
        <end position="660"/>
    </location>
</feature>
<comment type="subcellular location">
    <subcellularLocation>
        <location evidence="1">Cell membrane</location>
        <topology evidence="1">Multi-pass membrane protein</topology>
    </subcellularLocation>
</comment>
<evidence type="ECO:0000256" key="6">
    <source>
        <dbReference type="SAM" id="Phobius"/>
    </source>
</evidence>
<evidence type="ECO:0000256" key="3">
    <source>
        <dbReference type="ARBA" id="ARBA00022692"/>
    </source>
</evidence>
<dbReference type="SUPFAM" id="SSF82866">
    <property type="entry name" value="Multidrug efflux transporter AcrB transmembrane domain"/>
    <property type="match status" value="2"/>
</dbReference>